<dbReference type="VEuPathDB" id="FungiDB:An02g09380"/>
<accession>A0AAJ8BV00</accession>
<dbReference type="KEGG" id="ang:An02g09380"/>
<proteinExistence type="predicted"/>
<reference evidence="2" key="1">
    <citation type="submission" date="2025-02" db="EMBL/GenBank/DDBJ databases">
        <authorList>
            <consortium name="NCBI Genome Project"/>
        </authorList>
    </citation>
    <scope>NUCLEOTIDE SEQUENCE</scope>
</reference>
<keyword evidence="1" id="KW-0472">Membrane</keyword>
<dbReference type="GeneID" id="84590404"/>
<feature type="transmembrane region" description="Helical" evidence="1">
    <location>
        <begin position="78"/>
        <end position="97"/>
    </location>
</feature>
<dbReference type="AlphaFoldDB" id="A0AAJ8BV00"/>
<evidence type="ECO:0000313" key="2">
    <source>
        <dbReference type="RefSeq" id="XP_059603448.1"/>
    </source>
</evidence>
<gene>
    <name evidence="2" type="ORF">An02g09380</name>
</gene>
<evidence type="ECO:0000256" key="1">
    <source>
        <dbReference type="SAM" id="Phobius"/>
    </source>
</evidence>
<sequence length="99" mass="10749">MRNKQDASRTGVGGYRRLEIEGDHIRVSGDNDMHIVPCIVDQWMLLDSLLVSGFSPTGALPRFDVDHFALLLSNSSSILTACMVCTLGMAPSLVVWVSG</sequence>
<name>A0AAJ8BV00_ASPNG</name>
<protein>
    <submittedName>
        <fullName evidence="2">Uncharacterized protein</fullName>
    </submittedName>
</protein>
<keyword evidence="1" id="KW-1133">Transmembrane helix</keyword>
<keyword evidence="1" id="KW-0812">Transmembrane</keyword>
<organism evidence="2">
    <name type="scientific">Aspergillus niger</name>
    <dbReference type="NCBI Taxonomy" id="5061"/>
    <lineage>
        <taxon>Eukaryota</taxon>
        <taxon>Fungi</taxon>
        <taxon>Dikarya</taxon>
        <taxon>Ascomycota</taxon>
        <taxon>Pezizomycotina</taxon>
        <taxon>Eurotiomycetes</taxon>
        <taxon>Eurotiomycetidae</taxon>
        <taxon>Eurotiales</taxon>
        <taxon>Aspergillaceae</taxon>
        <taxon>Aspergillus</taxon>
        <taxon>Aspergillus subgen. Circumdati</taxon>
    </lineage>
</organism>
<reference evidence="2" key="2">
    <citation type="submission" date="2025-08" db="UniProtKB">
        <authorList>
            <consortium name="RefSeq"/>
        </authorList>
    </citation>
    <scope>IDENTIFICATION</scope>
</reference>
<dbReference type="RefSeq" id="XP_059603448.1">
    <property type="nucleotide sequence ID" value="XM_059746493.1"/>
</dbReference>